<dbReference type="Gene3D" id="3.40.225.10">
    <property type="entry name" value="Class II aldolase/adducin N-terminal domain"/>
    <property type="match status" value="1"/>
</dbReference>
<accession>A0A6M4AVA6</accession>
<evidence type="ECO:0000259" key="2">
    <source>
        <dbReference type="SMART" id="SM01007"/>
    </source>
</evidence>
<proteinExistence type="inferred from homology"/>
<dbReference type="SMART" id="SM01007">
    <property type="entry name" value="Aldolase_II"/>
    <property type="match status" value="1"/>
</dbReference>
<dbReference type="SUPFAM" id="SSF53639">
    <property type="entry name" value="AraD/HMP-PK domain-like"/>
    <property type="match status" value="1"/>
</dbReference>
<comment type="similarity">
    <text evidence="1">Belongs to the aldolase class II family.</text>
</comment>
<dbReference type="InterPro" id="IPR051017">
    <property type="entry name" value="Aldolase-II_Adducin_sf"/>
</dbReference>
<dbReference type="AlphaFoldDB" id="A0A6M4AVA6"/>
<protein>
    <submittedName>
        <fullName evidence="3">Class II aldolase/adducin family protein</fullName>
    </submittedName>
</protein>
<dbReference type="GO" id="GO:0005856">
    <property type="term" value="C:cytoskeleton"/>
    <property type="evidence" value="ECO:0007669"/>
    <property type="project" value="TreeGrafter"/>
</dbReference>
<dbReference type="PANTHER" id="PTHR10672">
    <property type="entry name" value="ADDUCIN"/>
    <property type="match status" value="1"/>
</dbReference>
<evidence type="ECO:0000313" key="3">
    <source>
        <dbReference type="EMBL" id="QJQ32616.1"/>
    </source>
</evidence>
<dbReference type="Proteomes" id="UP000503018">
    <property type="component" value="Chromosome"/>
</dbReference>
<name>A0A6M4AVA6_9SPHN</name>
<feature type="domain" description="Class II aldolase/adducin N-terminal" evidence="2">
    <location>
        <begin position="32"/>
        <end position="209"/>
    </location>
</feature>
<sequence length="269" mass="29180">MMASPRRSNPILEKLAPNPGRYPLLPELTPHQELALLCRALHREGYDDHIAGHITLAQPDGTFLVNPWELAWDEVTASDIIRIDGSGAVVEGDWNVTPAIGLHLAVHRDRHDIRVVMHNHPRWGLVWSACGRVPPVYDQTSGQVAGDPVFYDEYAGTVDGLSEAQAAAAALGAGKWAILKNHGVFLVGKDVRQAHLRAITLEHRCRLAWQVEALGIGTPITDPATLKVAQMSDDLGFPFLWEAMARREIRQDAAVLGEGTAAAGTGAIA</sequence>
<dbReference type="InterPro" id="IPR001303">
    <property type="entry name" value="Aldolase_II/adducin_N"/>
</dbReference>
<gene>
    <name evidence="3" type="ORF">GV829_09250</name>
</gene>
<dbReference type="RefSeq" id="WP_169946051.1">
    <property type="nucleotide sequence ID" value="NZ_CP053015.1"/>
</dbReference>
<dbReference type="PANTHER" id="PTHR10672:SF3">
    <property type="entry name" value="PROTEIN HU-LI TAI SHAO"/>
    <property type="match status" value="1"/>
</dbReference>
<keyword evidence="4" id="KW-1185">Reference proteome</keyword>
<dbReference type="GO" id="GO:0051015">
    <property type="term" value="F:actin filament binding"/>
    <property type="evidence" value="ECO:0007669"/>
    <property type="project" value="TreeGrafter"/>
</dbReference>
<dbReference type="Pfam" id="PF00596">
    <property type="entry name" value="Aldolase_II"/>
    <property type="match status" value="1"/>
</dbReference>
<dbReference type="EMBL" id="CP053015">
    <property type="protein sequence ID" value="QJQ32616.1"/>
    <property type="molecule type" value="Genomic_DNA"/>
</dbReference>
<reference evidence="3 4" key="1">
    <citation type="submission" date="2020-01" db="EMBL/GenBank/DDBJ databases">
        <title>Sphingomonas sp. strain CSW-10.</title>
        <authorList>
            <person name="Chen W.-M."/>
        </authorList>
    </citation>
    <scope>NUCLEOTIDE SEQUENCE [LARGE SCALE GENOMIC DNA]</scope>
    <source>
        <strain evidence="3 4">CSW-10</strain>
    </source>
</reference>
<evidence type="ECO:0000313" key="4">
    <source>
        <dbReference type="Proteomes" id="UP000503018"/>
    </source>
</evidence>
<organism evidence="3 4">
    <name type="scientific">Sphingomonas lacunae</name>
    <dbReference type="NCBI Taxonomy" id="2698828"/>
    <lineage>
        <taxon>Bacteria</taxon>
        <taxon>Pseudomonadati</taxon>
        <taxon>Pseudomonadota</taxon>
        <taxon>Alphaproteobacteria</taxon>
        <taxon>Sphingomonadales</taxon>
        <taxon>Sphingomonadaceae</taxon>
        <taxon>Sphingomonas</taxon>
    </lineage>
</organism>
<evidence type="ECO:0000256" key="1">
    <source>
        <dbReference type="ARBA" id="ARBA00037961"/>
    </source>
</evidence>
<dbReference type="KEGG" id="slan:GV829_09250"/>
<dbReference type="InterPro" id="IPR036409">
    <property type="entry name" value="Aldolase_II/adducin_N_sf"/>
</dbReference>